<dbReference type="CDD" id="cd18787">
    <property type="entry name" value="SF2_C_DEAD"/>
    <property type="match status" value="1"/>
</dbReference>
<feature type="region of interest" description="Disordered" evidence="12">
    <location>
        <begin position="474"/>
        <end position="522"/>
    </location>
</feature>
<protein>
    <recommendedName>
        <fullName evidence="11">ATP-dependent RNA helicase</fullName>
        <ecNumber evidence="11">3.6.4.13</ecNumber>
    </recommendedName>
</protein>
<feature type="compositionally biased region" description="Polar residues" evidence="12">
    <location>
        <begin position="46"/>
        <end position="58"/>
    </location>
</feature>
<evidence type="ECO:0000256" key="6">
    <source>
        <dbReference type="ARBA" id="ARBA00022806"/>
    </source>
</evidence>
<evidence type="ECO:0000256" key="4">
    <source>
        <dbReference type="ARBA" id="ARBA00022741"/>
    </source>
</evidence>
<feature type="domain" description="Helicase ATP-binding" evidence="13">
    <location>
        <begin position="173"/>
        <end position="392"/>
    </location>
</feature>
<dbReference type="PROSITE" id="PS51195">
    <property type="entry name" value="Q_MOTIF"/>
    <property type="match status" value="1"/>
</dbReference>
<dbReference type="InterPro" id="IPR001650">
    <property type="entry name" value="Helicase_C-like"/>
</dbReference>
<dbReference type="EMBL" id="JACCJB010000003">
    <property type="protein sequence ID" value="KAF6229231.1"/>
    <property type="molecule type" value="Genomic_DNA"/>
</dbReference>
<feature type="compositionally biased region" description="Gly residues" evidence="12">
    <location>
        <begin position="766"/>
        <end position="775"/>
    </location>
</feature>
<dbReference type="InterPro" id="IPR014001">
    <property type="entry name" value="Helicase_ATP-bd"/>
</dbReference>
<evidence type="ECO:0000256" key="7">
    <source>
        <dbReference type="ARBA" id="ARBA00022840"/>
    </source>
</evidence>
<dbReference type="SMART" id="SM00490">
    <property type="entry name" value="HELICc"/>
    <property type="match status" value="1"/>
</dbReference>
<evidence type="ECO:0000259" key="14">
    <source>
        <dbReference type="PROSITE" id="PS51194"/>
    </source>
</evidence>
<dbReference type="SMART" id="SM01178">
    <property type="entry name" value="DUF4217"/>
    <property type="match status" value="1"/>
</dbReference>
<dbReference type="Gene3D" id="3.40.50.300">
    <property type="entry name" value="P-loop containing nucleotide triphosphate hydrolases"/>
    <property type="match status" value="2"/>
</dbReference>
<feature type="region of interest" description="Disordered" evidence="12">
    <location>
        <begin position="27"/>
        <end position="101"/>
    </location>
</feature>
<feature type="domain" description="DEAD-box RNA helicase Q" evidence="15">
    <location>
        <begin position="140"/>
        <end position="169"/>
    </location>
</feature>
<evidence type="ECO:0000256" key="5">
    <source>
        <dbReference type="ARBA" id="ARBA00022801"/>
    </source>
</evidence>
<evidence type="ECO:0000256" key="1">
    <source>
        <dbReference type="ARBA" id="ARBA00004604"/>
    </source>
</evidence>
<keyword evidence="8 11" id="KW-0694">RNA-binding</keyword>
<name>A0A8H6KYP0_9LECA</name>
<feature type="compositionally biased region" description="Basic and acidic residues" evidence="12">
    <location>
        <begin position="776"/>
        <end position="808"/>
    </location>
</feature>
<sequence>MAEDGMLMNFFIGEDSLGTKAVFKGGRWRDRLQAKKSSQRRREKNQTNGTLTGSNTVAVPTKTREPSLEEDNPRSAKRQKVSGAQSAQSRNNHAKSKSHEVVSSLFTYNPATKSSASKAKQAEEAPAPLPSNAPLDASLSTFTSLGLSPFLSTHLIQNLNLTAPTAIQKATITQLLREDSDAFIQAETGSGKTLAYLLPILQRIMALSSVAPFTPTGDTDPAEKERKDEKKINRTSGLFALILAPTRELTHQISAVLTRLLRPMPWLVAGTVTGGAVKNHEKARLRKGLNILVATPGRLMDHLDNTEVLDVGNVRWLVLDEGDRLMELGFEEDIKGIVQKLEKRKDEKRGEWRLRKRVEGLPEKRTTVMCSATMKMGVQKLGEISLKDAVHIKADPGLSTDSESATGSKQEDKQTAFLAPAQLKQSYIVVPPKQRLVTLAALLKRTFARKGSVMKAIVFLSCADSVDFHFQAFSRKEAQPPRETTSSDQNTRSNKTRKTPGTQDASTPAEMPETSRKSEKPEFPTVAPAFSLASPSNPGLTLYELHGSLAQPLRTATLQSFTRSSNPCILLCTDVASRGLDLPNIDLVIEYDPPFSADDHLHRVGRTARAGKEGRACCFLMPGPEEGYVEVLKEGAGESAIKGEGAEDVLRKGFGKQTASAKNKLDGTATNGGKWDDEATDWQLELERWVIEDKRAGEMARKAYVSHVRAYATHVAKERGMFDVKGLHLGHLAKAFALRERPGNMGRGNTVGGGHPAKREKRRPGDGGGAGGDGSVGEKRPGKEDSDLAPNDGRDAAKKMRSKMKEHMAGASEFNIG</sequence>
<comment type="caution">
    <text evidence="16">The sequence shown here is derived from an EMBL/GenBank/DDBJ whole genome shotgun (WGS) entry which is preliminary data.</text>
</comment>
<keyword evidence="5 11" id="KW-0378">Hydrolase</keyword>
<dbReference type="CDD" id="cd17949">
    <property type="entry name" value="DEADc_DDX31"/>
    <property type="match status" value="1"/>
</dbReference>
<keyword evidence="6 11" id="KW-0347">Helicase</keyword>
<evidence type="ECO:0000256" key="12">
    <source>
        <dbReference type="SAM" id="MobiDB-lite"/>
    </source>
</evidence>
<dbReference type="Pfam" id="PF00270">
    <property type="entry name" value="DEAD"/>
    <property type="match status" value="1"/>
</dbReference>
<feature type="compositionally biased region" description="Polar residues" evidence="12">
    <location>
        <begin position="82"/>
        <end position="91"/>
    </location>
</feature>
<evidence type="ECO:0000256" key="9">
    <source>
        <dbReference type="ARBA" id="ARBA00023242"/>
    </source>
</evidence>
<feature type="region of interest" description="Disordered" evidence="12">
    <location>
        <begin position="740"/>
        <end position="817"/>
    </location>
</feature>
<dbReference type="PROSITE" id="PS51192">
    <property type="entry name" value="HELICASE_ATP_BIND_1"/>
    <property type="match status" value="1"/>
</dbReference>
<feature type="compositionally biased region" description="Polar residues" evidence="12">
    <location>
        <begin position="482"/>
        <end position="506"/>
    </location>
</feature>
<accession>A0A8H6KYP0</accession>
<keyword evidence="2" id="KW-0690">Ribosome biogenesis</keyword>
<feature type="compositionally biased region" description="Basic and acidic residues" evidence="12">
    <location>
        <begin position="513"/>
        <end position="522"/>
    </location>
</feature>
<dbReference type="GO" id="GO:0003724">
    <property type="term" value="F:RNA helicase activity"/>
    <property type="evidence" value="ECO:0007669"/>
    <property type="project" value="UniProtKB-EC"/>
</dbReference>
<keyword evidence="4 11" id="KW-0547">Nucleotide-binding</keyword>
<keyword evidence="3" id="KW-0698">rRNA processing</keyword>
<dbReference type="GO" id="GO:0005730">
    <property type="term" value="C:nucleolus"/>
    <property type="evidence" value="ECO:0007669"/>
    <property type="project" value="UniProtKB-SubCell"/>
</dbReference>
<dbReference type="SUPFAM" id="SSF52540">
    <property type="entry name" value="P-loop containing nucleoside triphosphate hydrolases"/>
    <property type="match status" value="1"/>
</dbReference>
<dbReference type="InterPro" id="IPR011545">
    <property type="entry name" value="DEAD/DEAH_box_helicase_dom"/>
</dbReference>
<comment type="function">
    <text evidence="11">RNA helicase.</text>
</comment>
<organism evidence="16 17">
    <name type="scientific">Letharia lupina</name>
    <dbReference type="NCBI Taxonomy" id="560253"/>
    <lineage>
        <taxon>Eukaryota</taxon>
        <taxon>Fungi</taxon>
        <taxon>Dikarya</taxon>
        <taxon>Ascomycota</taxon>
        <taxon>Pezizomycotina</taxon>
        <taxon>Lecanoromycetes</taxon>
        <taxon>OSLEUM clade</taxon>
        <taxon>Lecanoromycetidae</taxon>
        <taxon>Lecanorales</taxon>
        <taxon>Lecanorineae</taxon>
        <taxon>Parmeliaceae</taxon>
        <taxon>Letharia</taxon>
    </lineage>
</organism>
<dbReference type="GO" id="GO:0006364">
    <property type="term" value="P:rRNA processing"/>
    <property type="evidence" value="ECO:0007669"/>
    <property type="project" value="UniProtKB-KW"/>
</dbReference>
<comment type="catalytic activity">
    <reaction evidence="11">
        <text>ATP + H2O = ADP + phosphate + H(+)</text>
        <dbReference type="Rhea" id="RHEA:13065"/>
        <dbReference type="ChEBI" id="CHEBI:15377"/>
        <dbReference type="ChEBI" id="CHEBI:15378"/>
        <dbReference type="ChEBI" id="CHEBI:30616"/>
        <dbReference type="ChEBI" id="CHEBI:43474"/>
        <dbReference type="ChEBI" id="CHEBI:456216"/>
        <dbReference type="EC" id="3.6.4.13"/>
    </reaction>
</comment>
<dbReference type="Pfam" id="PF00271">
    <property type="entry name" value="Helicase_C"/>
    <property type="match status" value="1"/>
</dbReference>
<evidence type="ECO:0000256" key="2">
    <source>
        <dbReference type="ARBA" id="ARBA00022517"/>
    </source>
</evidence>
<evidence type="ECO:0000259" key="15">
    <source>
        <dbReference type="PROSITE" id="PS51195"/>
    </source>
</evidence>
<dbReference type="GeneID" id="59335746"/>
<dbReference type="Pfam" id="PF13959">
    <property type="entry name" value="CTE_SPB4"/>
    <property type="match status" value="1"/>
</dbReference>
<reference evidence="16 17" key="1">
    <citation type="journal article" date="2020" name="Genomics">
        <title>Complete, high-quality genomes from long-read metagenomic sequencing of two wolf lichen thalli reveals enigmatic genome architecture.</title>
        <authorList>
            <person name="McKenzie S.K."/>
            <person name="Walston R.F."/>
            <person name="Allen J.L."/>
        </authorList>
    </citation>
    <scope>NUCLEOTIDE SEQUENCE [LARGE SCALE GENOMIC DNA]</scope>
    <source>
        <strain evidence="16">WasteWater1</strain>
    </source>
</reference>
<evidence type="ECO:0000256" key="3">
    <source>
        <dbReference type="ARBA" id="ARBA00022552"/>
    </source>
</evidence>
<comment type="subcellular location">
    <subcellularLocation>
        <location evidence="1">Nucleus</location>
        <location evidence="1">Nucleolus</location>
    </subcellularLocation>
</comment>
<evidence type="ECO:0000313" key="16">
    <source>
        <dbReference type="EMBL" id="KAF6229231.1"/>
    </source>
</evidence>
<feature type="short sequence motif" description="Q motif" evidence="10">
    <location>
        <begin position="140"/>
        <end position="169"/>
    </location>
</feature>
<dbReference type="AlphaFoldDB" id="A0A8H6KYP0"/>
<dbReference type="InterPro" id="IPR025313">
    <property type="entry name" value="SPB4-like_CTE"/>
</dbReference>
<feature type="compositionally biased region" description="Basic and acidic residues" evidence="12">
    <location>
        <begin position="62"/>
        <end position="74"/>
    </location>
</feature>
<dbReference type="PROSITE" id="PS51194">
    <property type="entry name" value="HELICASE_CTER"/>
    <property type="match status" value="1"/>
</dbReference>
<dbReference type="SMART" id="SM00487">
    <property type="entry name" value="DEXDc"/>
    <property type="match status" value="1"/>
</dbReference>
<dbReference type="InterPro" id="IPR014014">
    <property type="entry name" value="RNA_helicase_DEAD_Q_motif"/>
</dbReference>
<dbReference type="InterPro" id="IPR027417">
    <property type="entry name" value="P-loop_NTPase"/>
</dbReference>
<dbReference type="Proteomes" id="UP000593566">
    <property type="component" value="Unassembled WGS sequence"/>
</dbReference>
<dbReference type="EC" id="3.6.4.13" evidence="11"/>
<dbReference type="GO" id="GO:0005524">
    <property type="term" value="F:ATP binding"/>
    <property type="evidence" value="ECO:0007669"/>
    <property type="project" value="UniProtKB-UniRule"/>
</dbReference>
<keyword evidence="9" id="KW-0539">Nucleus</keyword>
<keyword evidence="17" id="KW-1185">Reference proteome</keyword>
<dbReference type="RefSeq" id="XP_037156873.1">
    <property type="nucleotide sequence ID" value="XM_037298238.1"/>
</dbReference>
<comment type="similarity">
    <text evidence="11">Belongs to the DEAD box helicase family.</text>
</comment>
<evidence type="ECO:0000313" key="17">
    <source>
        <dbReference type="Proteomes" id="UP000593566"/>
    </source>
</evidence>
<comment type="domain">
    <text evidence="11">The Q motif is unique to and characteristic of the DEAD box family of RNA helicases and controls ATP binding and hydrolysis.</text>
</comment>
<dbReference type="PANTHER" id="PTHR24031">
    <property type="entry name" value="RNA HELICASE"/>
    <property type="match status" value="1"/>
</dbReference>
<keyword evidence="7 11" id="KW-0067">ATP-binding</keyword>
<evidence type="ECO:0000256" key="11">
    <source>
        <dbReference type="RuleBase" id="RU365068"/>
    </source>
</evidence>
<feature type="compositionally biased region" description="Gly residues" evidence="12">
    <location>
        <begin position="745"/>
        <end position="755"/>
    </location>
</feature>
<dbReference type="GO" id="GO:0016787">
    <property type="term" value="F:hydrolase activity"/>
    <property type="evidence" value="ECO:0007669"/>
    <property type="project" value="UniProtKB-KW"/>
</dbReference>
<evidence type="ECO:0000259" key="13">
    <source>
        <dbReference type="PROSITE" id="PS51192"/>
    </source>
</evidence>
<evidence type="ECO:0000256" key="10">
    <source>
        <dbReference type="PROSITE-ProRule" id="PRU00552"/>
    </source>
</evidence>
<proteinExistence type="inferred from homology"/>
<evidence type="ECO:0000256" key="8">
    <source>
        <dbReference type="ARBA" id="ARBA00022884"/>
    </source>
</evidence>
<dbReference type="GO" id="GO:0003723">
    <property type="term" value="F:RNA binding"/>
    <property type="evidence" value="ECO:0007669"/>
    <property type="project" value="UniProtKB-UniRule"/>
</dbReference>
<gene>
    <name evidence="16" type="ORF">HO133_007347</name>
</gene>
<feature type="domain" description="Helicase C-terminal" evidence="14">
    <location>
        <begin position="422"/>
        <end position="666"/>
    </location>
</feature>